<name>A0A4Q9VKF0_9HYPH</name>
<proteinExistence type="inferred from homology"/>
<evidence type="ECO:0000256" key="2">
    <source>
        <dbReference type="HAMAP-Rule" id="MF_00048"/>
    </source>
</evidence>
<dbReference type="OrthoDB" id="9812968at2"/>
<gene>
    <name evidence="3" type="ORF">EYW49_15390</name>
</gene>
<dbReference type="InterPro" id="IPR003509">
    <property type="entry name" value="UPF0102_YraN-like"/>
</dbReference>
<dbReference type="GO" id="GO:0003676">
    <property type="term" value="F:nucleic acid binding"/>
    <property type="evidence" value="ECO:0007669"/>
    <property type="project" value="InterPro"/>
</dbReference>
<reference evidence="3 4" key="1">
    <citation type="submission" date="2019-02" db="EMBL/GenBank/DDBJ databases">
        <title>Siculibacillus lacustris gen. nov., sp. nov., a new rosette-forming bacterium isolated from a freshwater crater lake (Lake St. Ana, Romania).</title>
        <authorList>
            <person name="Felfoldi T."/>
            <person name="Marton Z."/>
            <person name="Szabo A."/>
            <person name="Mentes A."/>
            <person name="Boka K."/>
            <person name="Marialigeti K."/>
            <person name="Mathe I."/>
            <person name="Koncz M."/>
            <person name="Schumann P."/>
            <person name="Toth E."/>
        </authorList>
    </citation>
    <scope>NUCLEOTIDE SEQUENCE [LARGE SCALE GENOMIC DNA]</scope>
    <source>
        <strain evidence="3 4">SA-279</strain>
    </source>
</reference>
<sequence>MTRRDASERRRAEAHGLAAETWAAWALRLKAHAILERRFRCPAGEIDLIARRGRTLVFVEVKARATPEAALDAVTARSRARILAAADVWVARHPRWADCDRRFDVVLVVPGRWPIHRRDAFRGDDLDLPFAARR</sequence>
<protein>
    <recommendedName>
        <fullName evidence="2">UPF0102 protein EYW49_15390</fullName>
    </recommendedName>
</protein>
<evidence type="ECO:0000256" key="1">
    <source>
        <dbReference type="ARBA" id="ARBA00006738"/>
    </source>
</evidence>
<dbReference type="NCBIfam" id="NF009151">
    <property type="entry name" value="PRK12497.1-5"/>
    <property type="match status" value="1"/>
</dbReference>
<dbReference type="PANTHER" id="PTHR34039">
    <property type="entry name" value="UPF0102 PROTEIN YRAN"/>
    <property type="match status" value="1"/>
</dbReference>
<comment type="similarity">
    <text evidence="1 2">Belongs to the UPF0102 family.</text>
</comment>
<comment type="caution">
    <text evidence="3">The sequence shown here is derived from an EMBL/GenBank/DDBJ whole genome shotgun (WGS) entry which is preliminary data.</text>
</comment>
<dbReference type="NCBIfam" id="TIGR00252">
    <property type="entry name" value="YraN family protein"/>
    <property type="match status" value="1"/>
</dbReference>
<accession>A0A4Q9VKF0</accession>
<organism evidence="3 4">
    <name type="scientific">Siculibacillus lacustris</name>
    <dbReference type="NCBI Taxonomy" id="1549641"/>
    <lineage>
        <taxon>Bacteria</taxon>
        <taxon>Pseudomonadati</taxon>
        <taxon>Pseudomonadota</taxon>
        <taxon>Alphaproteobacteria</taxon>
        <taxon>Hyphomicrobiales</taxon>
        <taxon>Ancalomicrobiaceae</taxon>
        <taxon>Siculibacillus</taxon>
    </lineage>
</organism>
<dbReference type="Pfam" id="PF02021">
    <property type="entry name" value="UPF0102"/>
    <property type="match status" value="1"/>
</dbReference>
<dbReference type="AlphaFoldDB" id="A0A4Q9VKF0"/>
<dbReference type="EMBL" id="SJFN01000024">
    <property type="protein sequence ID" value="TBW35777.1"/>
    <property type="molecule type" value="Genomic_DNA"/>
</dbReference>
<dbReference type="Gene3D" id="3.40.1350.10">
    <property type="match status" value="1"/>
</dbReference>
<evidence type="ECO:0000313" key="4">
    <source>
        <dbReference type="Proteomes" id="UP000292781"/>
    </source>
</evidence>
<evidence type="ECO:0000313" key="3">
    <source>
        <dbReference type="EMBL" id="TBW35777.1"/>
    </source>
</evidence>
<keyword evidence="4" id="KW-1185">Reference proteome</keyword>
<dbReference type="RefSeq" id="WP_131310478.1">
    <property type="nucleotide sequence ID" value="NZ_SJFN01000024.1"/>
</dbReference>
<dbReference type="HAMAP" id="MF_00048">
    <property type="entry name" value="UPF0102"/>
    <property type="match status" value="1"/>
</dbReference>
<dbReference type="PANTHER" id="PTHR34039:SF1">
    <property type="entry name" value="UPF0102 PROTEIN YRAN"/>
    <property type="match status" value="1"/>
</dbReference>
<dbReference type="InterPro" id="IPR011856">
    <property type="entry name" value="tRNA_endonuc-like_dom_sf"/>
</dbReference>
<dbReference type="SUPFAM" id="SSF52980">
    <property type="entry name" value="Restriction endonuclease-like"/>
    <property type="match status" value="1"/>
</dbReference>
<dbReference type="Proteomes" id="UP000292781">
    <property type="component" value="Unassembled WGS sequence"/>
</dbReference>
<dbReference type="InterPro" id="IPR011335">
    <property type="entry name" value="Restrct_endonuc-II-like"/>
</dbReference>